<accession>A0A2T7NK69</accession>
<feature type="compositionally biased region" description="Basic and acidic residues" evidence="1">
    <location>
        <begin position="82"/>
        <end position="94"/>
    </location>
</feature>
<gene>
    <name evidence="2" type="ORF">C0Q70_17356</name>
</gene>
<reference evidence="2 3" key="1">
    <citation type="submission" date="2018-04" db="EMBL/GenBank/DDBJ databases">
        <title>The genome of golden apple snail Pomacea canaliculata provides insight into stress tolerance and invasive adaptation.</title>
        <authorList>
            <person name="Liu C."/>
            <person name="Liu B."/>
            <person name="Ren Y."/>
            <person name="Zhang Y."/>
            <person name="Wang H."/>
            <person name="Li S."/>
            <person name="Jiang F."/>
            <person name="Yin L."/>
            <person name="Zhang G."/>
            <person name="Qian W."/>
            <person name="Fan W."/>
        </authorList>
    </citation>
    <scope>NUCLEOTIDE SEQUENCE [LARGE SCALE GENOMIC DNA]</scope>
    <source>
        <strain evidence="2">SZHN2017</strain>
        <tissue evidence="2">Muscle</tissue>
    </source>
</reference>
<evidence type="ECO:0000313" key="2">
    <source>
        <dbReference type="EMBL" id="PVD21558.1"/>
    </source>
</evidence>
<name>A0A2T7NK69_POMCA</name>
<feature type="compositionally biased region" description="Gly residues" evidence="1">
    <location>
        <begin position="96"/>
        <end position="108"/>
    </location>
</feature>
<dbReference type="Proteomes" id="UP000245119">
    <property type="component" value="Linkage Group LG11"/>
</dbReference>
<sequence length="823" mass="93030">MEERRGRGRSQNQERPRGRDRGYYREERRGRSHCGDQGRCRGRNRDYELGRGQGQDRGRGREQQRCRGYNRDNGLGRNQGQDQERGRGHDREQGQGHCGDQGRGGGRGLGHERSLVLWQRNVEGPSGLGKGYCGEGFHQHEINAKKALQELEKTLGTEGKDLQTAFNDWCAQHADQQFPGLRYKAYAIPPFFFKCYPVKMTPCGCSELKPCPGNFFMITAQESDQKGDNAQRKVGRAFRLLNEDLERKGETTLFIMTGVVRDNILAWVKRPENSSEMKKLFPIVPAERPEGAPVFEEKQKRMETDLMVVHQKGVTFVQVKGCGANTESQDGAVIKREVAAAVGQLAKDEAMFRHLMEGSNFRDKCQVQKVVAIPALTCQQLTGFEVKSEQIAGCVKDVDVNDDAVDVVDVFQDVVFLCQDHLFLDDIEKSESETDLTHFRQWWSQLIEQAAEVPPKCSGEIIGKYAGLLSTPVSQKDGGFHHLVRSLKDAIRLTARAYRRQMLTNKDKEWVHTERKGKLVCLSGHEMCGVRQLLLYKARHFTHTHQSSCVVVVYHVWFMAEPEQLPRDLKTSPEFCEHRLDVVLCCPPAVQHLLHHVRGGDGVSQPQYTRDTRHMEAPTNGPIPLCIRHGQHGGRIVDCAQCGRQMAQFFKENVRGCDRTYAEMVKVPKGQGTSLSSSLSLSVAIVVHCRGEEQQARAGQCRKQCEMKPEETKLLQEIKKMAPGGLQIVCTSSLSECALDVAIFVPHEVAETQPEASTENSSLPPISSLYWTRNDLARYSERDRSAIRQVGFRCRSQLILIWLIEVPWNGEHNTVYNKVEVHN</sequence>
<comment type="caution">
    <text evidence="2">The sequence shown here is derived from an EMBL/GenBank/DDBJ whole genome shotgun (WGS) entry which is preliminary data.</text>
</comment>
<dbReference type="EMBL" id="PZQS01000011">
    <property type="protein sequence ID" value="PVD21558.1"/>
    <property type="molecule type" value="Genomic_DNA"/>
</dbReference>
<dbReference type="AlphaFoldDB" id="A0A2T7NK69"/>
<proteinExistence type="predicted"/>
<keyword evidence="3" id="KW-1185">Reference proteome</keyword>
<feature type="compositionally biased region" description="Basic and acidic residues" evidence="1">
    <location>
        <begin position="12"/>
        <end position="65"/>
    </location>
</feature>
<organism evidence="2 3">
    <name type="scientific">Pomacea canaliculata</name>
    <name type="common">Golden apple snail</name>
    <dbReference type="NCBI Taxonomy" id="400727"/>
    <lineage>
        <taxon>Eukaryota</taxon>
        <taxon>Metazoa</taxon>
        <taxon>Spiralia</taxon>
        <taxon>Lophotrochozoa</taxon>
        <taxon>Mollusca</taxon>
        <taxon>Gastropoda</taxon>
        <taxon>Caenogastropoda</taxon>
        <taxon>Architaenioglossa</taxon>
        <taxon>Ampullarioidea</taxon>
        <taxon>Ampullariidae</taxon>
        <taxon>Pomacea</taxon>
    </lineage>
</organism>
<feature type="region of interest" description="Disordered" evidence="1">
    <location>
        <begin position="1"/>
        <end position="110"/>
    </location>
</feature>
<protein>
    <submittedName>
        <fullName evidence="2">Uncharacterized protein</fullName>
    </submittedName>
</protein>
<evidence type="ECO:0000256" key="1">
    <source>
        <dbReference type="SAM" id="MobiDB-lite"/>
    </source>
</evidence>
<evidence type="ECO:0000313" key="3">
    <source>
        <dbReference type="Proteomes" id="UP000245119"/>
    </source>
</evidence>